<dbReference type="KEGG" id="msv:Mesil_0992"/>
<accession>D7BCL5</accession>
<evidence type="ECO:0000256" key="1">
    <source>
        <dbReference type="ARBA" id="ARBA00004141"/>
    </source>
</evidence>
<dbReference type="eggNOG" id="COG0697">
    <property type="taxonomic scope" value="Bacteria"/>
</dbReference>
<dbReference type="InterPro" id="IPR037185">
    <property type="entry name" value="EmrE-like"/>
</dbReference>
<organism evidence="8 9">
    <name type="scientific">Allomeiothermus silvanus (strain ATCC 700542 / DSM 9946 / NBRC 106475 / NCIMB 13440 / VI-R2)</name>
    <name type="common">Thermus silvanus</name>
    <dbReference type="NCBI Taxonomy" id="526227"/>
    <lineage>
        <taxon>Bacteria</taxon>
        <taxon>Thermotogati</taxon>
        <taxon>Deinococcota</taxon>
        <taxon>Deinococci</taxon>
        <taxon>Thermales</taxon>
        <taxon>Thermaceae</taxon>
        <taxon>Allomeiothermus</taxon>
    </lineage>
</organism>
<evidence type="ECO:0000313" key="9">
    <source>
        <dbReference type="Proteomes" id="UP000001916"/>
    </source>
</evidence>
<feature type="domain" description="EamA" evidence="7">
    <location>
        <begin position="19"/>
        <end position="147"/>
    </location>
</feature>
<evidence type="ECO:0000256" key="6">
    <source>
        <dbReference type="SAM" id="Phobius"/>
    </source>
</evidence>
<feature type="domain" description="EamA" evidence="7">
    <location>
        <begin position="158"/>
        <end position="291"/>
    </location>
</feature>
<feature type="transmembrane region" description="Helical" evidence="6">
    <location>
        <begin position="130"/>
        <end position="148"/>
    </location>
</feature>
<keyword evidence="4 6" id="KW-1133">Transmembrane helix</keyword>
<comment type="similarity">
    <text evidence="2">Belongs to the EamA transporter family.</text>
</comment>
<dbReference type="SUPFAM" id="SSF103481">
    <property type="entry name" value="Multidrug resistance efflux transporter EmrE"/>
    <property type="match status" value="2"/>
</dbReference>
<feature type="transmembrane region" description="Helical" evidence="6">
    <location>
        <begin position="74"/>
        <end position="93"/>
    </location>
</feature>
<gene>
    <name evidence="8" type="ordered locus">Mesil_0992</name>
</gene>
<dbReference type="Pfam" id="PF00892">
    <property type="entry name" value="EamA"/>
    <property type="match status" value="2"/>
</dbReference>
<dbReference type="HOGENOM" id="CLU_033863_5_1_0"/>
<dbReference type="RefSeq" id="WP_013157482.1">
    <property type="nucleotide sequence ID" value="NC_014212.1"/>
</dbReference>
<feature type="transmembrane region" description="Helical" evidence="6">
    <location>
        <begin position="105"/>
        <end position="123"/>
    </location>
</feature>
<evidence type="ECO:0000256" key="5">
    <source>
        <dbReference type="ARBA" id="ARBA00023136"/>
    </source>
</evidence>
<dbReference type="Proteomes" id="UP000001916">
    <property type="component" value="Chromosome"/>
</dbReference>
<feature type="transmembrane region" description="Helical" evidence="6">
    <location>
        <begin position="252"/>
        <end position="268"/>
    </location>
</feature>
<dbReference type="InterPro" id="IPR050638">
    <property type="entry name" value="AA-Vitamin_Transporters"/>
</dbReference>
<keyword evidence="5 6" id="KW-0472">Membrane</keyword>
<proteinExistence type="inferred from homology"/>
<keyword evidence="3 6" id="KW-0812">Transmembrane</keyword>
<comment type="subcellular location">
    <subcellularLocation>
        <location evidence="1">Membrane</location>
        <topology evidence="1">Multi-pass membrane protein</topology>
    </subcellularLocation>
</comment>
<dbReference type="GO" id="GO:0016020">
    <property type="term" value="C:membrane"/>
    <property type="evidence" value="ECO:0007669"/>
    <property type="project" value="UniProtKB-SubCell"/>
</dbReference>
<protein>
    <recommendedName>
        <fullName evidence="7">EamA domain-containing protein</fullName>
    </recommendedName>
</protein>
<dbReference type="InterPro" id="IPR000620">
    <property type="entry name" value="EamA_dom"/>
</dbReference>
<reference evidence="8 9" key="1">
    <citation type="journal article" date="2010" name="Stand. Genomic Sci.">
        <title>Complete genome sequence of Meiothermus silvanus type strain (VI-R2).</title>
        <authorList>
            <person name="Sikorski J."/>
            <person name="Tindall B.J."/>
            <person name="Lowry S."/>
            <person name="Lucas S."/>
            <person name="Nolan M."/>
            <person name="Copeland A."/>
            <person name="Glavina Del Rio T."/>
            <person name="Tice H."/>
            <person name="Cheng J.F."/>
            <person name="Han C."/>
            <person name="Pitluck S."/>
            <person name="Liolios K."/>
            <person name="Ivanova N."/>
            <person name="Mavromatis K."/>
            <person name="Mikhailova N."/>
            <person name="Pati A."/>
            <person name="Goodwin L."/>
            <person name="Chen A."/>
            <person name="Palaniappan K."/>
            <person name="Land M."/>
            <person name="Hauser L."/>
            <person name="Chang Y.J."/>
            <person name="Jeffries C.D."/>
            <person name="Rohde M."/>
            <person name="Goker M."/>
            <person name="Woyke T."/>
            <person name="Bristow J."/>
            <person name="Eisen J.A."/>
            <person name="Markowitz V."/>
            <person name="Hugenholtz P."/>
            <person name="Kyrpides N.C."/>
            <person name="Klenk H.P."/>
            <person name="Lapidus A."/>
        </authorList>
    </citation>
    <scope>NUCLEOTIDE SEQUENCE [LARGE SCALE GENOMIC DNA]</scope>
    <source>
        <strain evidence="9">ATCC 700542 / DSM 9946 / VI-R2</strain>
    </source>
</reference>
<dbReference type="NCBIfam" id="NF008432">
    <property type="entry name" value="PRK11272.1"/>
    <property type="match status" value="1"/>
</dbReference>
<dbReference type="PANTHER" id="PTHR32322">
    <property type="entry name" value="INNER MEMBRANE TRANSPORTER"/>
    <property type="match status" value="1"/>
</dbReference>
<evidence type="ECO:0000256" key="2">
    <source>
        <dbReference type="ARBA" id="ARBA00007362"/>
    </source>
</evidence>
<evidence type="ECO:0000313" key="8">
    <source>
        <dbReference type="EMBL" id="ADH62900.1"/>
    </source>
</evidence>
<feature type="transmembrane region" description="Helical" evidence="6">
    <location>
        <begin position="184"/>
        <end position="207"/>
    </location>
</feature>
<dbReference type="PANTHER" id="PTHR32322:SF2">
    <property type="entry name" value="EAMA DOMAIN-CONTAINING PROTEIN"/>
    <property type="match status" value="1"/>
</dbReference>
<dbReference type="OrthoDB" id="9812547at2"/>
<keyword evidence="9" id="KW-1185">Reference proteome</keyword>
<evidence type="ECO:0000256" key="3">
    <source>
        <dbReference type="ARBA" id="ARBA00022692"/>
    </source>
</evidence>
<evidence type="ECO:0000259" key="7">
    <source>
        <dbReference type="Pfam" id="PF00892"/>
    </source>
</evidence>
<feature type="transmembrane region" description="Helical" evidence="6">
    <location>
        <begin position="44"/>
        <end position="62"/>
    </location>
</feature>
<dbReference type="AlphaFoldDB" id="D7BCL5"/>
<feature type="transmembrane region" description="Helical" evidence="6">
    <location>
        <begin position="12"/>
        <end position="32"/>
    </location>
</feature>
<dbReference type="EMBL" id="CP002042">
    <property type="protein sequence ID" value="ADH62900.1"/>
    <property type="molecule type" value="Genomic_DNA"/>
</dbReference>
<dbReference type="STRING" id="526227.Mesil_0992"/>
<feature type="transmembrane region" description="Helical" evidence="6">
    <location>
        <begin position="154"/>
        <end position="172"/>
    </location>
</feature>
<evidence type="ECO:0000256" key="4">
    <source>
        <dbReference type="ARBA" id="ARBA00022989"/>
    </source>
</evidence>
<name>D7BCL5_ALLS1</name>
<sequence>MIQSSPSPAFSPRLAVGLALASVYFIWGSTYLGIKVAVTSMPPLLMSGGRFVIAGLALLLFLRLRGAALPTREQWINSAKVGILLMAGGNGGVTVAEHLGVDSGIAATVVASMPLWLALFGIVWGLRPRALEWTGMLVGLAGVALLTGEGGFRFGSLASLIVVLAPLCWAFGSAWSRHLRLPQGLMASAAEMLTGGFALLLLSLILGERLEGPITFQSWVAFAYLTVFGSLLAYSAYMYLLSNTRPSLASSYAYVNPVVAVLLGIGLGGETLGLAGVLAMGVILVGVGLIALSRTRMWA</sequence>
<feature type="transmembrane region" description="Helical" evidence="6">
    <location>
        <begin position="219"/>
        <end position="240"/>
    </location>
</feature>
<feature type="transmembrane region" description="Helical" evidence="6">
    <location>
        <begin position="274"/>
        <end position="292"/>
    </location>
</feature>